<dbReference type="Proteomes" id="UP000789572">
    <property type="component" value="Unassembled WGS sequence"/>
</dbReference>
<proteinExistence type="predicted"/>
<dbReference type="GO" id="GO:0006412">
    <property type="term" value="P:translation"/>
    <property type="evidence" value="ECO:0007669"/>
    <property type="project" value="InterPro"/>
</dbReference>
<accession>A0A9N8YV47</accession>
<evidence type="ECO:0000313" key="1">
    <source>
        <dbReference type="EMBL" id="CAG8454534.1"/>
    </source>
</evidence>
<dbReference type="EMBL" id="CAJVPJ010000010">
    <property type="protein sequence ID" value="CAG8454534.1"/>
    <property type="molecule type" value="Genomic_DNA"/>
</dbReference>
<sequence length="124" mass="14083">MTSARTQLRSISVSDKKLNLAICNALYREGFISSVTRGDHRGPANEFVSNTPENISTRRLWLELKYRQNEPVLKKMSCVSKERIEARLYECGKIAEAEKCCAEFGDGIRELTVNLSHGRYGLKE</sequence>
<name>A0A9N8YV47_9GLOM</name>
<dbReference type="Gene3D" id="3.30.1370.30">
    <property type="match status" value="1"/>
</dbReference>
<organism evidence="1 2">
    <name type="scientific">Paraglomus occultum</name>
    <dbReference type="NCBI Taxonomy" id="144539"/>
    <lineage>
        <taxon>Eukaryota</taxon>
        <taxon>Fungi</taxon>
        <taxon>Fungi incertae sedis</taxon>
        <taxon>Mucoromycota</taxon>
        <taxon>Glomeromycotina</taxon>
        <taxon>Glomeromycetes</taxon>
        <taxon>Paraglomerales</taxon>
        <taxon>Paraglomeraceae</taxon>
        <taxon>Paraglomus</taxon>
    </lineage>
</organism>
<reference evidence="1" key="1">
    <citation type="submission" date="2021-06" db="EMBL/GenBank/DDBJ databases">
        <authorList>
            <person name="Kallberg Y."/>
            <person name="Tangrot J."/>
            <person name="Rosling A."/>
        </authorList>
    </citation>
    <scope>NUCLEOTIDE SEQUENCE</scope>
    <source>
        <strain evidence="1">IA702</strain>
    </source>
</reference>
<keyword evidence="2" id="KW-1185">Reference proteome</keyword>
<evidence type="ECO:0000313" key="2">
    <source>
        <dbReference type="Proteomes" id="UP000789572"/>
    </source>
</evidence>
<dbReference type="AlphaFoldDB" id="A0A9N8YV47"/>
<comment type="caution">
    <text evidence="1">The sequence shown here is derived from an EMBL/GenBank/DDBJ whole genome shotgun (WGS) entry which is preliminary data.</text>
</comment>
<protein>
    <submittedName>
        <fullName evidence="1">9249_t:CDS:1</fullName>
    </submittedName>
</protein>
<dbReference type="InterPro" id="IPR035987">
    <property type="entry name" value="Ribosomal_uS8_sf"/>
</dbReference>
<dbReference type="GO" id="GO:0003735">
    <property type="term" value="F:structural constituent of ribosome"/>
    <property type="evidence" value="ECO:0007669"/>
    <property type="project" value="InterPro"/>
</dbReference>
<dbReference type="GO" id="GO:0005840">
    <property type="term" value="C:ribosome"/>
    <property type="evidence" value="ECO:0007669"/>
    <property type="project" value="InterPro"/>
</dbReference>
<dbReference type="SUPFAM" id="SSF56047">
    <property type="entry name" value="Ribosomal protein S8"/>
    <property type="match status" value="1"/>
</dbReference>
<dbReference type="OrthoDB" id="409928at2759"/>
<gene>
    <name evidence="1" type="ORF">POCULU_LOCUS218</name>
</gene>